<reference evidence="2 3" key="1">
    <citation type="submission" date="2019-02" db="EMBL/GenBank/DDBJ databases">
        <title>Genomic Encyclopedia of Archaeal and Bacterial Type Strains, Phase II (KMG-II): from individual species to whole genera.</title>
        <authorList>
            <person name="Goeker M."/>
        </authorList>
    </citation>
    <scope>NUCLEOTIDE SEQUENCE [LARGE SCALE GENOMIC DNA]</scope>
    <source>
        <strain evidence="2 3">DSM 18101</strain>
    </source>
</reference>
<dbReference type="PANTHER" id="PTHR43685:SF11">
    <property type="entry name" value="GLYCOSYLTRANSFERASE TAGX-RELATED"/>
    <property type="match status" value="1"/>
</dbReference>
<proteinExistence type="predicted"/>
<dbReference type="InterPro" id="IPR050834">
    <property type="entry name" value="Glycosyltransf_2"/>
</dbReference>
<feature type="domain" description="Glycosyltransferase 2-like" evidence="1">
    <location>
        <begin position="14"/>
        <end position="173"/>
    </location>
</feature>
<dbReference type="AlphaFoldDB" id="A0A4V2G3Z7"/>
<keyword evidence="3" id="KW-1185">Reference proteome</keyword>
<dbReference type="OrthoDB" id="111731at2"/>
<evidence type="ECO:0000313" key="3">
    <source>
        <dbReference type="Proteomes" id="UP000292958"/>
    </source>
</evidence>
<dbReference type="PANTHER" id="PTHR43685">
    <property type="entry name" value="GLYCOSYLTRANSFERASE"/>
    <property type="match status" value="1"/>
</dbReference>
<dbReference type="SUPFAM" id="SSF53448">
    <property type="entry name" value="Nucleotide-diphospho-sugar transferases"/>
    <property type="match status" value="1"/>
</dbReference>
<evidence type="ECO:0000313" key="2">
    <source>
        <dbReference type="EMBL" id="RZU39056.1"/>
    </source>
</evidence>
<dbReference type="InterPro" id="IPR001173">
    <property type="entry name" value="Glyco_trans_2-like"/>
</dbReference>
<gene>
    <name evidence="2" type="ORF">BDD14_0382</name>
</gene>
<keyword evidence="2" id="KW-0808">Transferase</keyword>
<comment type="caution">
    <text evidence="2">The sequence shown here is derived from an EMBL/GenBank/DDBJ whole genome shotgun (WGS) entry which is preliminary data.</text>
</comment>
<dbReference type="EMBL" id="SHKW01000001">
    <property type="protein sequence ID" value="RZU39056.1"/>
    <property type="molecule type" value="Genomic_DNA"/>
</dbReference>
<dbReference type="InterPro" id="IPR029044">
    <property type="entry name" value="Nucleotide-diphossugar_trans"/>
</dbReference>
<protein>
    <submittedName>
        <fullName evidence="2">Glycosyl transferase family 2</fullName>
    </submittedName>
</protein>
<accession>A0A4V2G3Z7</accession>
<dbReference type="RefSeq" id="WP_130417330.1">
    <property type="nucleotide sequence ID" value="NZ_SHKW01000001.1"/>
</dbReference>
<dbReference type="Proteomes" id="UP000292958">
    <property type="component" value="Unassembled WGS sequence"/>
</dbReference>
<name>A0A4V2G3Z7_9BACT</name>
<dbReference type="Gene3D" id="3.90.550.10">
    <property type="entry name" value="Spore Coat Polysaccharide Biosynthesis Protein SpsA, Chain A"/>
    <property type="match status" value="1"/>
</dbReference>
<dbReference type="CDD" id="cd00761">
    <property type="entry name" value="Glyco_tranf_GTA_type"/>
    <property type="match status" value="1"/>
</dbReference>
<sequence>MGLSAEKVVEGTVTVVIPVYNGERFIRRAVDSILRQTYPVTQIIVVDDGSKDATRQIVETEYRDQVTLLRQQNGGPAKARNAGLGIATGEFIAFLDADDWWEPEKISTQVNVLRQHPDAVGNYTGLRVMSDEGEHLIDLKPVDHTTLWPTLRWCNPGVPPSSVLLRSSALEELGGGFNERQLGSEDWNLWFRLITKGHFCVCPEPLTDYRSSAGGLSGDANHMYKDFMKMLDDTLLADMTGLRRSLWRRRIISYQAFKACLTARAAGDKTTERAYMKRSVLEWPSPFWAPERFRFFAVTLMRT</sequence>
<dbReference type="Pfam" id="PF00535">
    <property type="entry name" value="Glycos_transf_2"/>
    <property type="match status" value="1"/>
</dbReference>
<organism evidence="2 3">
    <name type="scientific">Edaphobacter modestus</name>
    <dbReference type="NCBI Taxonomy" id="388466"/>
    <lineage>
        <taxon>Bacteria</taxon>
        <taxon>Pseudomonadati</taxon>
        <taxon>Acidobacteriota</taxon>
        <taxon>Terriglobia</taxon>
        <taxon>Terriglobales</taxon>
        <taxon>Acidobacteriaceae</taxon>
        <taxon>Edaphobacter</taxon>
    </lineage>
</organism>
<dbReference type="GO" id="GO:0016740">
    <property type="term" value="F:transferase activity"/>
    <property type="evidence" value="ECO:0007669"/>
    <property type="project" value="UniProtKB-KW"/>
</dbReference>
<evidence type="ECO:0000259" key="1">
    <source>
        <dbReference type="Pfam" id="PF00535"/>
    </source>
</evidence>